<proteinExistence type="predicted"/>
<evidence type="ECO:0000256" key="5">
    <source>
        <dbReference type="ARBA" id="ARBA00023210"/>
    </source>
</evidence>
<reference evidence="10 11" key="1">
    <citation type="submission" date="2016-09" db="EMBL/GenBank/DDBJ databases">
        <title>Draft genome sequence for the type strain of Vulcanibacillus modesticaldus BR, a strictly anaerobic, moderately thermophilic, and nitrate-reducing bacterium from deep sea-hydrothermal vents of the Mid-Atlantic Ridge.</title>
        <authorList>
            <person name="Abin C.A."/>
            <person name="Hollibaugh J.T."/>
        </authorList>
    </citation>
    <scope>NUCLEOTIDE SEQUENCE [LARGE SCALE GENOMIC DNA]</scope>
    <source>
        <strain evidence="10 11">BR</strain>
    </source>
</reference>
<evidence type="ECO:0000256" key="3">
    <source>
        <dbReference type="ARBA" id="ARBA00022490"/>
    </source>
</evidence>
<dbReference type="OrthoDB" id="9808604at2"/>
<evidence type="ECO:0000313" key="10">
    <source>
        <dbReference type="EMBL" id="OEF99337.1"/>
    </source>
</evidence>
<dbReference type="InterPro" id="IPR053712">
    <property type="entry name" value="Bac_CellDiv_Activator"/>
</dbReference>
<evidence type="ECO:0000256" key="7">
    <source>
        <dbReference type="ARBA" id="ARBA00024910"/>
    </source>
</evidence>
<dbReference type="PANTHER" id="PTHR34981">
    <property type="entry name" value="CELL DIVISION PROTEIN ZAPA"/>
    <property type="match status" value="1"/>
</dbReference>
<dbReference type="STRING" id="337097.BHF71_01735"/>
<keyword evidence="6" id="KW-0131">Cell cycle</keyword>
<protein>
    <recommendedName>
        <fullName evidence="2">Cell division protein ZapA</fullName>
    </recommendedName>
    <alternativeName>
        <fullName evidence="9">Z ring-associated protein ZapA</fullName>
    </alternativeName>
</protein>
<accession>A0A1D2YUH7</accession>
<dbReference type="GO" id="GO:0030428">
    <property type="term" value="C:cell septum"/>
    <property type="evidence" value="ECO:0007669"/>
    <property type="project" value="TreeGrafter"/>
</dbReference>
<dbReference type="GO" id="GO:0043093">
    <property type="term" value="P:FtsZ-dependent cytokinesis"/>
    <property type="evidence" value="ECO:0007669"/>
    <property type="project" value="TreeGrafter"/>
</dbReference>
<dbReference type="EMBL" id="MIJF01000024">
    <property type="protein sequence ID" value="OEF99337.1"/>
    <property type="molecule type" value="Genomic_DNA"/>
</dbReference>
<evidence type="ECO:0000256" key="4">
    <source>
        <dbReference type="ARBA" id="ARBA00022618"/>
    </source>
</evidence>
<keyword evidence="11" id="KW-1185">Reference proteome</keyword>
<dbReference type="Gene3D" id="6.10.250.790">
    <property type="match status" value="1"/>
</dbReference>
<evidence type="ECO:0000256" key="1">
    <source>
        <dbReference type="ARBA" id="ARBA00004496"/>
    </source>
</evidence>
<organism evidence="10 11">
    <name type="scientific">Vulcanibacillus modesticaldus</name>
    <dbReference type="NCBI Taxonomy" id="337097"/>
    <lineage>
        <taxon>Bacteria</taxon>
        <taxon>Bacillati</taxon>
        <taxon>Bacillota</taxon>
        <taxon>Bacilli</taxon>
        <taxon>Bacillales</taxon>
        <taxon>Bacillaceae</taxon>
        <taxon>Vulcanibacillus</taxon>
    </lineage>
</organism>
<keyword evidence="3" id="KW-0963">Cytoplasm</keyword>
<dbReference type="PANTHER" id="PTHR34981:SF1">
    <property type="entry name" value="CELL DIVISION PROTEIN ZAPA"/>
    <property type="match status" value="1"/>
</dbReference>
<comment type="subcellular location">
    <subcellularLocation>
        <location evidence="1">Cytoplasm</location>
    </subcellularLocation>
</comment>
<name>A0A1D2YUH7_9BACI</name>
<evidence type="ECO:0000256" key="2">
    <source>
        <dbReference type="ARBA" id="ARBA00015195"/>
    </source>
</evidence>
<dbReference type="GO" id="GO:0000917">
    <property type="term" value="P:division septum assembly"/>
    <property type="evidence" value="ECO:0007669"/>
    <property type="project" value="UniProtKB-KW"/>
</dbReference>
<evidence type="ECO:0000256" key="6">
    <source>
        <dbReference type="ARBA" id="ARBA00023306"/>
    </source>
</evidence>
<gene>
    <name evidence="10" type="ORF">BHF71_01735</name>
</gene>
<dbReference type="GO" id="GO:0032153">
    <property type="term" value="C:cell division site"/>
    <property type="evidence" value="ECO:0007669"/>
    <property type="project" value="TreeGrafter"/>
</dbReference>
<comment type="caution">
    <text evidence="10">The sequence shown here is derived from an EMBL/GenBank/DDBJ whole genome shotgun (WGS) entry which is preliminary data.</text>
</comment>
<dbReference type="InterPro" id="IPR036192">
    <property type="entry name" value="Cell_div_ZapA-like_sf"/>
</dbReference>
<comment type="function">
    <text evidence="7">Activator of cell division through the inhibition of FtsZ GTPase activity, therefore promoting FtsZ assembly into bundles of protofilaments necessary for the formation of the division Z ring. It is recruited early at mid-cell but it is not essential for cell division.</text>
</comment>
<dbReference type="SUPFAM" id="SSF102829">
    <property type="entry name" value="Cell division protein ZapA-like"/>
    <property type="match status" value="1"/>
</dbReference>
<evidence type="ECO:0000256" key="9">
    <source>
        <dbReference type="ARBA" id="ARBA00033158"/>
    </source>
</evidence>
<dbReference type="NCBIfam" id="NF010724">
    <property type="entry name" value="PRK14126.1"/>
    <property type="match status" value="1"/>
</dbReference>
<dbReference type="Proteomes" id="UP000243739">
    <property type="component" value="Unassembled WGS sequence"/>
</dbReference>
<dbReference type="Pfam" id="PF05164">
    <property type="entry name" value="ZapA"/>
    <property type="match status" value="1"/>
</dbReference>
<dbReference type="GO" id="GO:0000921">
    <property type="term" value="P:septin ring assembly"/>
    <property type="evidence" value="ECO:0007669"/>
    <property type="project" value="TreeGrafter"/>
</dbReference>
<dbReference type="RefSeq" id="WP_069656730.1">
    <property type="nucleotide sequence ID" value="NZ_MIJF01000024.1"/>
</dbReference>
<keyword evidence="5" id="KW-0717">Septation</keyword>
<comment type="subunit">
    <text evidence="8">Homodimer. Interacts with FtsZ.</text>
</comment>
<evidence type="ECO:0000313" key="11">
    <source>
        <dbReference type="Proteomes" id="UP000243739"/>
    </source>
</evidence>
<sequence length="83" mass="9627">MNEDQKNKLTVMIFGQQYKIVGNASSNYMRMIAGHVDDKMRQIAESNPRLDTTKIAVLTAVNIADEYFRLKEEYDELVKLLEE</sequence>
<dbReference type="AlphaFoldDB" id="A0A1D2YUH7"/>
<dbReference type="GO" id="GO:0005829">
    <property type="term" value="C:cytosol"/>
    <property type="evidence" value="ECO:0007669"/>
    <property type="project" value="TreeGrafter"/>
</dbReference>
<dbReference type="InterPro" id="IPR007838">
    <property type="entry name" value="Cell_div_ZapA-like"/>
</dbReference>
<evidence type="ECO:0000256" key="8">
    <source>
        <dbReference type="ARBA" id="ARBA00026068"/>
    </source>
</evidence>
<keyword evidence="4" id="KW-0132">Cell division</keyword>